<dbReference type="InterPro" id="IPR029119">
    <property type="entry name" value="MutY_C"/>
</dbReference>
<protein>
    <recommendedName>
        <fullName evidence="13">8-oxo-dGTP diphosphatase</fullName>
        <ecNumber evidence="12">3.6.1.55</ecNumber>
    </recommendedName>
    <alternativeName>
        <fullName evidence="16">7,8-dihydro-8-oxoguanine-triphosphatase</fullName>
    </alternativeName>
    <alternativeName>
        <fullName evidence="15">Mutator protein MutT</fullName>
    </alternativeName>
    <alternativeName>
        <fullName evidence="14">dGTP pyrophosphohydrolase</fullName>
    </alternativeName>
</protein>
<dbReference type="EMBL" id="CP012678">
    <property type="protein sequence ID" value="ALF60461.1"/>
    <property type="molecule type" value="Genomic_DNA"/>
</dbReference>
<dbReference type="GO" id="GO:0035539">
    <property type="term" value="F:8-oxo-7,8-dihydrodeoxyguanosine triphosphate pyrophosphatase activity"/>
    <property type="evidence" value="ECO:0007669"/>
    <property type="project" value="UniProtKB-EC"/>
</dbReference>
<dbReference type="PANTHER" id="PTHR47707:SF1">
    <property type="entry name" value="NUDIX HYDROLASE FAMILY PROTEIN"/>
    <property type="match status" value="1"/>
</dbReference>
<evidence type="ECO:0000256" key="10">
    <source>
        <dbReference type="ARBA" id="ARBA00035861"/>
    </source>
</evidence>
<evidence type="ECO:0000256" key="14">
    <source>
        <dbReference type="ARBA" id="ARBA00041592"/>
    </source>
</evidence>
<evidence type="ECO:0000256" key="5">
    <source>
        <dbReference type="ARBA" id="ARBA00022723"/>
    </source>
</evidence>
<organism evidence="18 19">
    <name type="scientific">Psychrobacter urativorans</name>
    <dbReference type="NCBI Taxonomy" id="45610"/>
    <lineage>
        <taxon>Bacteria</taxon>
        <taxon>Pseudomonadati</taxon>
        <taxon>Pseudomonadota</taxon>
        <taxon>Gammaproteobacteria</taxon>
        <taxon>Moraxellales</taxon>
        <taxon>Moraxellaceae</taxon>
        <taxon>Psychrobacter</taxon>
    </lineage>
</organism>
<dbReference type="STRING" id="45610.AOC03_10770"/>
<keyword evidence="6" id="KW-0227">DNA damage</keyword>
<dbReference type="GO" id="GO:0044716">
    <property type="term" value="F:8-oxo-GDP phosphatase activity"/>
    <property type="evidence" value="ECO:0007669"/>
    <property type="project" value="TreeGrafter"/>
</dbReference>
<gene>
    <name evidence="18" type="ORF">AOC03_10770</name>
</gene>
<evidence type="ECO:0000256" key="6">
    <source>
        <dbReference type="ARBA" id="ARBA00022763"/>
    </source>
</evidence>
<dbReference type="Pfam" id="PF02581">
    <property type="entry name" value="TMP-TENI"/>
    <property type="match status" value="1"/>
</dbReference>
<evidence type="ECO:0000256" key="12">
    <source>
        <dbReference type="ARBA" id="ARBA00038905"/>
    </source>
</evidence>
<dbReference type="EC" id="3.6.1.55" evidence="12"/>
<keyword evidence="19" id="KW-1185">Reference proteome</keyword>
<evidence type="ECO:0000313" key="19">
    <source>
        <dbReference type="Proteomes" id="UP000059847"/>
    </source>
</evidence>
<evidence type="ECO:0000256" key="3">
    <source>
        <dbReference type="ARBA" id="ARBA00022457"/>
    </source>
</evidence>
<dbReference type="Gene3D" id="3.20.20.70">
    <property type="entry name" value="Aldolase class I"/>
    <property type="match status" value="1"/>
</dbReference>
<keyword evidence="3" id="KW-0515">Mutator protein</keyword>
<dbReference type="Pfam" id="PF14815">
    <property type="entry name" value="NUDIX_4"/>
    <property type="match status" value="1"/>
</dbReference>
<dbReference type="GO" id="GO:0009228">
    <property type="term" value="P:thiamine biosynthetic process"/>
    <property type="evidence" value="ECO:0007669"/>
    <property type="project" value="UniProtKB-KW"/>
</dbReference>
<evidence type="ECO:0000256" key="8">
    <source>
        <dbReference type="ARBA" id="ARBA00022842"/>
    </source>
</evidence>
<feature type="domain" description="Nudix hydrolase" evidence="17">
    <location>
        <begin position="10"/>
        <end position="147"/>
    </location>
</feature>
<keyword evidence="7 18" id="KW-0378">Hydrolase</keyword>
<sequence>MLSYQVQPTSTIVNVAVAVIHYQQQYLLGFRNKTQHQGNRYEFVGGKIEADETARAALIREVSEETGINIKDNVAVKLGRLHHDYGDKHVCLQVYQVALTDAQFAKHQYESHGLEGQPLVWADKNKLLAGDYPLPAANQTILAWLQLPTHLVITYPLAHFSDQSNATAAWLAYQQQHLPQDAWVYIRIKASTVNEQSQEIMLIKQLMDLRPDINGVLPNHHISQMLTTDNQDVHQAYIQNHPHIKAGHLTHTELMQWFSDLKKQPKPNQKDTKCLSIDQPLIISCHDIDSIYAANQLAAIRLKNQQPPVIGMLLSPVLATQSHPDDVPLGWEAWSALAQLADMPVISLGGLSPIMSQQASHYGATSIAGIREFLKD</sequence>
<keyword evidence="4" id="KW-0235">DNA replication</keyword>
<evidence type="ECO:0000256" key="2">
    <source>
        <dbReference type="ARBA" id="ARBA00005582"/>
    </source>
</evidence>
<dbReference type="KEGG" id="pur:AOC03_10770"/>
<evidence type="ECO:0000256" key="11">
    <source>
        <dbReference type="ARBA" id="ARBA00036904"/>
    </source>
</evidence>
<comment type="catalytic activity">
    <reaction evidence="11">
        <text>8-oxo-GTP + H2O = 8-oxo-GMP + diphosphate + H(+)</text>
        <dbReference type="Rhea" id="RHEA:67616"/>
        <dbReference type="ChEBI" id="CHEBI:15377"/>
        <dbReference type="ChEBI" id="CHEBI:15378"/>
        <dbReference type="ChEBI" id="CHEBI:33019"/>
        <dbReference type="ChEBI" id="CHEBI:143553"/>
        <dbReference type="ChEBI" id="CHEBI:145694"/>
    </reaction>
</comment>
<dbReference type="GO" id="GO:0006281">
    <property type="term" value="P:DNA repair"/>
    <property type="evidence" value="ECO:0007669"/>
    <property type="project" value="UniProtKB-KW"/>
</dbReference>
<dbReference type="CDD" id="cd03425">
    <property type="entry name" value="NUDIX_MutT_NudA_like"/>
    <property type="match status" value="1"/>
</dbReference>
<accession>A0A0M4TWA5</accession>
<name>A0A0M4TWA5_9GAMM</name>
<comment type="cofactor">
    <cofactor evidence="1">
        <name>Mg(2+)</name>
        <dbReference type="ChEBI" id="CHEBI:18420"/>
    </cofactor>
</comment>
<dbReference type="InterPro" id="IPR013785">
    <property type="entry name" value="Aldolase_TIM"/>
</dbReference>
<evidence type="ECO:0000313" key="18">
    <source>
        <dbReference type="EMBL" id="ALF60461.1"/>
    </source>
</evidence>
<dbReference type="InterPro" id="IPR015797">
    <property type="entry name" value="NUDIX_hydrolase-like_dom_sf"/>
</dbReference>
<evidence type="ECO:0000256" key="15">
    <source>
        <dbReference type="ARBA" id="ARBA00041979"/>
    </source>
</evidence>
<dbReference type="InterPro" id="IPR000086">
    <property type="entry name" value="NUDIX_hydrolase_dom"/>
</dbReference>
<dbReference type="PROSITE" id="PS51462">
    <property type="entry name" value="NUDIX"/>
    <property type="match status" value="1"/>
</dbReference>
<dbReference type="Proteomes" id="UP000059847">
    <property type="component" value="Chromosome"/>
</dbReference>
<dbReference type="Gene3D" id="3.90.79.10">
    <property type="entry name" value="Nucleoside Triphosphate Pyrophosphohydrolase"/>
    <property type="match status" value="1"/>
</dbReference>
<evidence type="ECO:0000256" key="7">
    <source>
        <dbReference type="ARBA" id="ARBA00022801"/>
    </source>
</evidence>
<dbReference type="SUPFAM" id="SSF55811">
    <property type="entry name" value="Nudix"/>
    <property type="match status" value="1"/>
</dbReference>
<dbReference type="RefSeq" id="WP_062535887.1">
    <property type="nucleotide sequence ID" value="NZ_CP012678.1"/>
</dbReference>
<dbReference type="GO" id="GO:0006260">
    <property type="term" value="P:DNA replication"/>
    <property type="evidence" value="ECO:0007669"/>
    <property type="project" value="UniProtKB-KW"/>
</dbReference>
<dbReference type="PANTHER" id="PTHR47707">
    <property type="entry name" value="8-OXO-DGTP DIPHOSPHATASE"/>
    <property type="match status" value="1"/>
</dbReference>
<reference evidence="18 19" key="1">
    <citation type="submission" date="2015-09" db="EMBL/GenBank/DDBJ databases">
        <title>Complete genome of Psychrobacter urativorans R10.10B.</title>
        <authorList>
            <person name="See-Too W.S."/>
            <person name="Chan K.G."/>
        </authorList>
    </citation>
    <scope>NUCLEOTIDE SEQUENCE [LARGE SCALE GENOMIC DNA]</scope>
    <source>
        <strain evidence="18 19">R10.10B</strain>
    </source>
</reference>
<dbReference type="InterPro" id="IPR036206">
    <property type="entry name" value="ThiamineP_synth_sf"/>
</dbReference>
<evidence type="ECO:0000256" key="16">
    <source>
        <dbReference type="ARBA" id="ARBA00042798"/>
    </source>
</evidence>
<comment type="similarity">
    <text evidence="2">Belongs to the Nudix hydrolase family.</text>
</comment>
<evidence type="ECO:0000256" key="13">
    <source>
        <dbReference type="ARBA" id="ARBA00040794"/>
    </source>
</evidence>
<dbReference type="InterPro" id="IPR020084">
    <property type="entry name" value="NUDIX_hydrolase_CS"/>
</dbReference>
<evidence type="ECO:0000256" key="9">
    <source>
        <dbReference type="ARBA" id="ARBA00023204"/>
    </source>
</evidence>
<dbReference type="GO" id="GO:0008413">
    <property type="term" value="F:8-oxo-7,8-dihydroguanosine triphosphate pyrophosphatase activity"/>
    <property type="evidence" value="ECO:0007669"/>
    <property type="project" value="TreeGrafter"/>
</dbReference>
<dbReference type="InterPro" id="IPR022998">
    <property type="entry name" value="ThiamineP_synth_TenI"/>
</dbReference>
<dbReference type="PROSITE" id="PS00893">
    <property type="entry name" value="NUDIX_BOX"/>
    <property type="match status" value="1"/>
</dbReference>
<evidence type="ECO:0000256" key="4">
    <source>
        <dbReference type="ARBA" id="ARBA00022705"/>
    </source>
</evidence>
<evidence type="ECO:0000259" key="17">
    <source>
        <dbReference type="PROSITE" id="PS51462"/>
    </source>
</evidence>
<proteinExistence type="inferred from homology"/>
<dbReference type="GO" id="GO:0046872">
    <property type="term" value="F:metal ion binding"/>
    <property type="evidence" value="ECO:0007669"/>
    <property type="project" value="UniProtKB-KW"/>
</dbReference>
<dbReference type="SUPFAM" id="SSF51391">
    <property type="entry name" value="Thiamin phosphate synthase"/>
    <property type="match status" value="1"/>
</dbReference>
<dbReference type="GO" id="GO:0044715">
    <property type="term" value="F:8-oxo-dGDP phosphatase activity"/>
    <property type="evidence" value="ECO:0007669"/>
    <property type="project" value="TreeGrafter"/>
</dbReference>
<dbReference type="OrthoDB" id="9810648at2"/>
<comment type="catalytic activity">
    <reaction evidence="10">
        <text>8-oxo-dGTP + H2O = 8-oxo-dGMP + diphosphate + H(+)</text>
        <dbReference type="Rhea" id="RHEA:31575"/>
        <dbReference type="ChEBI" id="CHEBI:15377"/>
        <dbReference type="ChEBI" id="CHEBI:15378"/>
        <dbReference type="ChEBI" id="CHEBI:33019"/>
        <dbReference type="ChEBI" id="CHEBI:63224"/>
        <dbReference type="ChEBI" id="CHEBI:77896"/>
        <dbReference type="EC" id="3.6.1.55"/>
    </reaction>
</comment>
<dbReference type="InterPro" id="IPR047127">
    <property type="entry name" value="MutT-like"/>
</dbReference>
<keyword evidence="5" id="KW-0479">Metal-binding</keyword>
<keyword evidence="9" id="KW-0234">DNA repair</keyword>
<dbReference type="AlphaFoldDB" id="A0A0M4TWA5"/>
<keyword evidence="8" id="KW-0460">Magnesium</keyword>
<evidence type="ECO:0000256" key="1">
    <source>
        <dbReference type="ARBA" id="ARBA00001946"/>
    </source>
</evidence>